<sequence length="192" mass="21761">MADDSEDGESFELVERQFPVNEDTKRLPFTKAQLTQLRACWKNCLILMAFRHIIPCHTLEAGSDVDLEANYFNLDQDQGRASFANLLKYQTRPPMVDYARYSNEHLDCPDPTELIQTYSNKTRVYGWLKYRKSIVGTLPATDKTKLSPFDSKPMIYVGRISTEGLISRSGGKLGSLDFRKGKPILGDLSQGD</sequence>
<evidence type="ECO:0000313" key="1">
    <source>
        <dbReference type="EMBL" id="GAI36661.1"/>
    </source>
</evidence>
<organism evidence="1">
    <name type="scientific">marine sediment metagenome</name>
    <dbReference type="NCBI Taxonomy" id="412755"/>
    <lineage>
        <taxon>unclassified sequences</taxon>
        <taxon>metagenomes</taxon>
        <taxon>ecological metagenomes</taxon>
    </lineage>
</organism>
<dbReference type="AlphaFoldDB" id="X1P2J2"/>
<reference evidence="1" key="1">
    <citation type="journal article" date="2014" name="Front. Microbiol.">
        <title>High frequency of phylogenetically diverse reductive dehalogenase-homologous genes in deep subseafloor sedimentary metagenomes.</title>
        <authorList>
            <person name="Kawai M."/>
            <person name="Futagami T."/>
            <person name="Toyoda A."/>
            <person name="Takaki Y."/>
            <person name="Nishi S."/>
            <person name="Hori S."/>
            <person name="Arai W."/>
            <person name="Tsubouchi T."/>
            <person name="Morono Y."/>
            <person name="Uchiyama I."/>
            <person name="Ito T."/>
            <person name="Fujiyama A."/>
            <person name="Inagaki F."/>
            <person name="Takami H."/>
        </authorList>
    </citation>
    <scope>NUCLEOTIDE SEQUENCE</scope>
    <source>
        <strain evidence="1">Expedition CK06-06</strain>
    </source>
</reference>
<name>X1P2J2_9ZZZZ</name>
<feature type="non-terminal residue" evidence="1">
    <location>
        <position position="192"/>
    </location>
</feature>
<protein>
    <submittedName>
        <fullName evidence="1">Uncharacterized protein</fullName>
    </submittedName>
</protein>
<gene>
    <name evidence="1" type="ORF">S06H3_40335</name>
</gene>
<dbReference type="EMBL" id="BARV01024747">
    <property type="protein sequence ID" value="GAI36661.1"/>
    <property type="molecule type" value="Genomic_DNA"/>
</dbReference>
<accession>X1P2J2</accession>
<comment type="caution">
    <text evidence="1">The sequence shown here is derived from an EMBL/GenBank/DDBJ whole genome shotgun (WGS) entry which is preliminary data.</text>
</comment>
<proteinExistence type="predicted"/>